<dbReference type="CDD" id="cd16914">
    <property type="entry name" value="EcfT"/>
    <property type="match status" value="1"/>
</dbReference>
<proteinExistence type="inferred from homology"/>
<protein>
    <submittedName>
        <fullName evidence="8">Cobalt ABC transporter permease</fullName>
    </submittedName>
</protein>
<dbReference type="Proteomes" id="UP000076825">
    <property type="component" value="Chromosome 1"/>
</dbReference>
<keyword evidence="3" id="KW-1003">Cell membrane</keyword>
<dbReference type="GO" id="GO:0005886">
    <property type="term" value="C:plasma membrane"/>
    <property type="evidence" value="ECO:0007669"/>
    <property type="project" value="UniProtKB-ARBA"/>
</dbReference>
<feature type="transmembrane region" description="Helical" evidence="7">
    <location>
        <begin position="12"/>
        <end position="35"/>
    </location>
</feature>
<dbReference type="eggNOG" id="COG0619">
    <property type="taxonomic scope" value="Bacteria"/>
</dbReference>
<keyword evidence="4 7" id="KW-0812">Transmembrane</keyword>
<evidence type="ECO:0000256" key="1">
    <source>
        <dbReference type="ARBA" id="ARBA00004141"/>
    </source>
</evidence>
<dbReference type="OrthoDB" id="8635523at2"/>
<organism evidence="8 9">
    <name type="scientific">Bordetella trematum</name>
    <dbReference type="NCBI Taxonomy" id="123899"/>
    <lineage>
        <taxon>Bacteria</taxon>
        <taxon>Pseudomonadati</taxon>
        <taxon>Pseudomonadota</taxon>
        <taxon>Betaproteobacteria</taxon>
        <taxon>Burkholderiales</taxon>
        <taxon>Alcaligenaceae</taxon>
        <taxon>Bordetella</taxon>
    </lineage>
</organism>
<evidence type="ECO:0000256" key="4">
    <source>
        <dbReference type="ARBA" id="ARBA00022692"/>
    </source>
</evidence>
<feature type="transmembrane region" description="Helical" evidence="7">
    <location>
        <begin position="41"/>
        <end position="61"/>
    </location>
</feature>
<dbReference type="Pfam" id="PF02361">
    <property type="entry name" value="CbiQ"/>
    <property type="match status" value="1"/>
</dbReference>
<evidence type="ECO:0000256" key="7">
    <source>
        <dbReference type="SAM" id="Phobius"/>
    </source>
</evidence>
<dbReference type="GeneID" id="56590216"/>
<dbReference type="PANTHER" id="PTHR34857:SF2">
    <property type="entry name" value="SLL0384 PROTEIN"/>
    <property type="match status" value="1"/>
</dbReference>
<gene>
    <name evidence="8" type="primary">bioN</name>
    <name evidence="8" type="ORF">SAMEA3906487_02526</name>
</gene>
<dbReference type="AlphaFoldDB" id="A0A157SKC9"/>
<name>A0A157SKC9_9BORD</name>
<dbReference type="InterPro" id="IPR003339">
    <property type="entry name" value="ABC/ECF_trnsptr_transmembrane"/>
</dbReference>
<dbReference type="InterPro" id="IPR051611">
    <property type="entry name" value="ECF_transporter_component"/>
</dbReference>
<keyword evidence="6 7" id="KW-0472">Membrane</keyword>
<dbReference type="STRING" id="123899.SAMEA3906487_02526"/>
<keyword evidence="9" id="KW-1185">Reference proteome</keyword>
<evidence type="ECO:0000256" key="6">
    <source>
        <dbReference type="ARBA" id="ARBA00023136"/>
    </source>
</evidence>
<evidence type="ECO:0000313" key="8">
    <source>
        <dbReference type="EMBL" id="SAI70867.1"/>
    </source>
</evidence>
<reference evidence="8 9" key="1">
    <citation type="submission" date="2016-04" db="EMBL/GenBank/DDBJ databases">
        <authorList>
            <consortium name="Pathogen Informatics"/>
        </authorList>
    </citation>
    <scope>NUCLEOTIDE SEQUENCE [LARGE SCALE GENOMIC DNA]</scope>
    <source>
        <strain evidence="8 9">H044680328</strain>
    </source>
</reference>
<dbReference type="PANTHER" id="PTHR34857">
    <property type="entry name" value="SLL0384 PROTEIN"/>
    <property type="match status" value="1"/>
</dbReference>
<dbReference type="EMBL" id="LT546645">
    <property type="protein sequence ID" value="SAI70867.1"/>
    <property type="molecule type" value="Genomic_DNA"/>
</dbReference>
<comment type="similarity">
    <text evidence="2">Belongs to the CbiQ family.</text>
</comment>
<evidence type="ECO:0000256" key="5">
    <source>
        <dbReference type="ARBA" id="ARBA00022989"/>
    </source>
</evidence>
<sequence length="195" mass="21247">MMAPLYVPGRSWLHRLPAALKLAALVSAGIVLFAWQSLPGMGAACLVAWLLVAITGVRAGALWRQVRGMVWILLAVGLFTFWMADARQALLVVARAGTLIGLALAVTLSTPVPAMLAVIERVLQPLSRWIDPARVTLALALCLRFIPEIWRNYEEIREAQAARGLGHHPLALLVPLIVRTLKRAEEVAQAIDARS</sequence>
<comment type="subcellular location">
    <subcellularLocation>
        <location evidence="1">Membrane</location>
        <topology evidence="1">Multi-pass membrane protein</topology>
    </subcellularLocation>
</comment>
<dbReference type="PATRIC" id="fig|123899.6.peg.2513"/>
<dbReference type="RefSeq" id="WP_025517976.1">
    <property type="nucleotide sequence ID" value="NZ_CP016340.1"/>
</dbReference>
<keyword evidence="5 7" id="KW-1133">Transmembrane helix</keyword>
<feature type="transmembrane region" description="Helical" evidence="7">
    <location>
        <begin position="96"/>
        <end position="119"/>
    </location>
</feature>
<evidence type="ECO:0000313" key="9">
    <source>
        <dbReference type="Proteomes" id="UP000076825"/>
    </source>
</evidence>
<dbReference type="KEGG" id="btrm:SAMEA390648702526"/>
<evidence type="ECO:0000256" key="2">
    <source>
        <dbReference type="ARBA" id="ARBA00008564"/>
    </source>
</evidence>
<feature type="transmembrane region" description="Helical" evidence="7">
    <location>
        <begin position="68"/>
        <end position="84"/>
    </location>
</feature>
<accession>A0A157SKC9</accession>
<evidence type="ECO:0000256" key="3">
    <source>
        <dbReference type="ARBA" id="ARBA00022475"/>
    </source>
</evidence>